<keyword evidence="1" id="KW-0732">Signal</keyword>
<sequence length="179" mass="20144">MKKIALILLSLFLLTACAQEESAGDSVMLERARAPVTAESPMEAPMTEIMNFRTSDGLDMISENRIIRTYEEFRQYDADYTILENPFFIDELSLTKLQKVDEAYFERQGFVAVILVESSGSNSVVGENLVIKDNMAEAFINRTEAEIGTMDIATRHVLFTVSQEELKNVDEVKVTSSLK</sequence>
<accession>A0A939HBT5</accession>
<evidence type="ECO:0000313" key="2">
    <source>
        <dbReference type="EMBL" id="MBO1264710.1"/>
    </source>
</evidence>
<gene>
    <name evidence="2" type="ORF">J3A84_06675</name>
</gene>
<evidence type="ECO:0000313" key="3">
    <source>
        <dbReference type="Proteomes" id="UP000664218"/>
    </source>
</evidence>
<evidence type="ECO:0000256" key="1">
    <source>
        <dbReference type="SAM" id="SignalP"/>
    </source>
</evidence>
<name>A0A939HBT5_9CLOT</name>
<evidence type="ECO:0008006" key="4">
    <source>
        <dbReference type="Google" id="ProtNLM"/>
    </source>
</evidence>
<comment type="caution">
    <text evidence="2">The sequence shown here is derived from an EMBL/GenBank/DDBJ whole genome shotgun (WGS) entry which is preliminary data.</text>
</comment>
<dbReference type="RefSeq" id="WP_207599227.1">
    <property type="nucleotide sequence ID" value="NZ_JAFNJU010000004.1"/>
</dbReference>
<dbReference type="EMBL" id="JAFNJU010000004">
    <property type="protein sequence ID" value="MBO1264710.1"/>
    <property type="molecule type" value="Genomic_DNA"/>
</dbReference>
<dbReference type="PROSITE" id="PS51257">
    <property type="entry name" value="PROKAR_LIPOPROTEIN"/>
    <property type="match status" value="1"/>
</dbReference>
<dbReference type="AlphaFoldDB" id="A0A939HBT5"/>
<dbReference type="Proteomes" id="UP000664218">
    <property type="component" value="Unassembled WGS sequence"/>
</dbReference>
<feature type="chain" id="PRO_5037658371" description="Lipoprotein" evidence="1">
    <location>
        <begin position="19"/>
        <end position="179"/>
    </location>
</feature>
<proteinExistence type="predicted"/>
<reference evidence="2" key="1">
    <citation type="submission" date="2021-03" db="EMBL/GenBank/DDBJ databases">
        <title>Proteiniclasticum marinus sp. nov., isolated from tidal flat sediment.</title>
        <authorList>
            <person name="Namirimu T."/>
            <person name="Yang J.-A."/>
            <person name="Yang S.-H."/>
            <person name="Kim Y.-J."/>
            <person name="Kwon K.K."/>
        </authorList>
    </citation>
    <scope>NUCLEOTIDE SEQUENCE</scope>
    <source>
        <strain evidence="2">SCR006</strain>
    </source>
</reference>
<feature type="signal peptide" evidence="1">
    <location>
        <begin position="1"/>
        <end position="18"/>
    </location>
</feature>
<protein>
    <recommendedName>
        <fullName evidence="4">Lipoprotein</fullName>
    </recommendedName>
</protein>
<keyword evidence="3" id="KW-1185">Reference proteome</keyword>
<organism evidence="2 3">
    <name type="scientific">Proteiniclasticum aestuarii</name>
    <dbReference type="NCBI Taxonomy" id="2817862"/>
    <lineage>
        <taxon>Bacteria</taxon>
        <taxon>Bacillati</taxon>
        <taxon>Bacillota</taxon>
        <taxon>Clostridia</taxon>
        <taxon>Eubacteriales</taxon>
        <taxon>Clostridiaceae</taxon>
        <taxon>Proteiniclasticum</taxon>
    </lineage>
</organism>